<sequence length="347" mass="37759">MTPEFRPMTSADSDIRVEAITRNLEEHSLPLSEQEAKSLTGFHPQRGDFGFVAICGPECRKNADDDTEEGVAGVAWVTYSRDNSLPDVVTSVSPKHQGQGVGTALIDKVLTTARENNLPGLILPVYENHPARRVYARMGFESRAGAEDMVIHLRKPLHRVAVYCGSAKGARGDYVDAAQDLGRELAERGIELVYGGGNVGLMGALGTSIIEAGGTATGVMPQQLVDKEMAHPDLTTLEIVDTMAERKTRMEDLADGFIVLPGGIGTLEELFQVFTGQQLDHHQSPIAFLNVSGFYDPLVKCLYRMGEEGFIQDKYLKSLIVADSVADLFAQLENWRAPGPKWADAVS</sequence>
<reference evidence="3 4" key="1">
    <citation type="submission" date="2014-08" db="EMBL/GenBank/DDBJ databases">
        <title>Complete genome sequence of Corynebacterium aquilae S-613T(T) (=DSM 44791(T)), isolated from the choana of a healthy golden eagle.</title>
        <authorList>
            <person name="Ruckert C."/>
            <person name="Albersmeier A."/>
            <person name="Winkler A."/>
            <person name="Kalinowski J."/>
        </authorList>
    </citation>
    <scope>NUCLEOTIDE SEQUENCE [LARGE SCALE GENOMIC DNA]</scope>
    <source>
        <strain evidence="3 4">S-613</strain>
    </source>
</reference>
<proteinExistence type="inferred from homology"/>
<evidence type="ECO:0000256" key="1">
    <source>
        <dbReference type="ARBA" id="ARBA00006763"/>
    </source>
</evidence>
<evidence type="ECO:0000259" key="2">
    <source>
        <dbReference type="PROSITE" id="PS51186"/>
    </source>
</evidence>
<dbReference type="SUPFAM" id="SSF102405">
    <property type="entry name" value="MCP/YpsA-like"/>
    <property type="match status" value="1"/>
</dbReference>
<organism evidence="3 4">
    <name type="scientific">Corynebacterium aquilae DSM 44791</name>
    <dbReference type="NCBI Taxonomy" id="1431546"/>
    <lineage>
        <taxon>Bacteria</taxon>
        <taxon>Bacillati</taxon>
        <taxon>Actinomycetota</taxon>
        <taxon>Actinomycetes</taxon>
        <taxon>Mycobacteriales</taxon>
        <taxon>Corynebacteriaceae</taxon>
        <taxon>Corynebacterium</taxon>
    </lineage>
</organism>
<dbReference type="CDD" id="cd04301">
    <property type="entry name" value="NAT_SF"/>
    <property type="match status" value="1"/>
</dbReference>
<dbReference type="SUPFAM" id="SSF55729">
    <property type="entry name" value="Acyl-CoA N-acyltransferases (Nat)"/>
    <property type="match status" value="1"/>
</dbReference>
<evidence type="ECO:0000313" key="4">
    <source>
        <dbReference type="Proteomes" id="UP000185478"/>
    </source>
</evidence>
<dbReference type="KEGG" id="caqu:CAQU_00255"/>
<dbReference type="GO" id="GO:0016747">
    <property type="term" value="F:acyltransferase activity, transferring groups other than amino-acyl groups"/>
    <property type="evidence" value="ECO:0007669"/>
    <property type="project" value="InterPro"/>
</dbReference>
<dbReference type="Proteomes" id="UP000185478">
    <property type="component" value="Chromosome"/>
</dbReference>
<dbReference type="Pfam" id="PF00583">
    <property type="entry name" value="Acetyltransf_1"/>
    <property type="match status" value="1"/>
</dbReference>
<keyword evidence="4" id="KW-1185">Reference proteome</keyword>
<gene>
    <name evidence="3" type="ORF">CAQU_00255</name>
</gene>
<dbReference type="NCBIfam" id="TIGR00730">
    <property type="entry name" value="Rossman fold protein, TIGR00730 family"/>
    <property type="match status" value="1"/>
</dbReference>
<dbReference type="OrthoDB" id="9801098at2"/>
<dbReference type="PANTHER" id="PTHR31223:SF70">
    <property type="entry name" value="LOG FAMILY PROTEIN YJL055W"/>
    <property type="match status" value="1"/>
</dbReference>
<dbReference type="PANTHER" id="PTHR31223">
    <property type="entry name" value="LOG FAMILY PROTEIN YJL055W"/>
    <property type="match status" value="1"/>
</dbReference>
<dbReference type="InterPro" id="IPR031100">
    <property type="entry name" value="LOG_fam"/>
</dbReference>
<dbReference type="GO" id="GO:0009691">
    <property type="term" value="P:cytokinin biosynthetic process"/>
    <property type="evidence" value="ECO:0007669"/>
    <property type="project" value="InterPro"/>
</dbReference>
<dbReference type="EMBL" id="CP009245">
    <property type="protein sequence ID" value="APT83778.1"/>
    <property type="molecule type" value="Genomic_DNA"/>
</dbReference>
<dbReference type="STRING" id="1431546.CAQU_00255"/>
<dbReference type="Gene3D" id="3.40.630.30">
    <property type="match status" value="1"/>
</dbReference>
<accession>A0A1L7CD64</accession>
<dbReference type="InterPro" id="IPR000182">
    <property type="entry name" value="GNAT_dom"/>
</dbReference>
<dbReference type="InterPro" id="IPR016181">
    <property type="entry name" value="Acyl_CoA_acyltransferase"/>
</dbReference>
<dbReference type="GO" id="GO:0005829">
    <property type="term" value="C:cytosol"/>
    <property type="evidence" value="ECO:0007669"/>
    <property type="project" value="TreeGrafter"/>
</dbReference>
<dbReference type="Gene3D" id="3.40.50.450">
    <property type="match status" value="1"/>
</dbReference>
<protein>
    <recommendedName>
        <fullName evidence="2">N-acetyltransferase domain-containing protein</fullName>
    </recommendedName>
</protein>
<dbReference type="GO" id="GO:0016799">
    <property type="term" value="F:hydrolase activity, hydrolyzing N-glycosyl compounds"/>
    <property type="evidence" value="ECO:0007669"/>
    <property type="project" value="TreeGrafter"/>
</dbReference>
<dbReference type="AlphaFoldDB" id="A0A1L7CD64"/>
<comment type="similarity">
    <text evidence="1">Belongs to the LOG family.</text>
</comment>
<dbReference type="Pfam" id="PF03641">
    <property type="entry name" value="Lysine_decarbox"/>
    <property type="match status" value="1"/>
</dbReference>
<name>A0A1L7CD64_9CORY</name>
<evidence type="ECO:0000313" key="3">
    <source>
        <dbReference type="EMBL" id="APT83778.1"/>
    </source>
</evidence>
<dbReference type="RefSeq" id="WP_075724209.1">
    <property type="nucleotide sequence ID" value="NZ_CP009245.1"/>
</dbReference>
<dbReference type="InterPro" id="IPR005269">
    <property type="entry name" value="LOG"/>
</dbReference>
<dbReference type="PROSITE" id="PS51186">
    <property type="entry name" value="GNAT"/>
    <property type="match status" value="1"/>
</dbReference>
<feature type="domain" description="N-acetyltransferase" evidence="2">
    <location>
        <begin position="3"/>
        <end position="158"/>
    </location>
</feature>